<keyword evidence="3" id="KW-0949">S-adenosyl-L-methionine</keyword>
<accession>A0A832RVS4</accession>
<dbReference type="Gene3D" id="3.20.20.70">
    <property type="entry name" value="Aldolase class I"/>
    <property type="match status" value="1"/>
</dbReference>
<dbReference type="InterPro" id="IPR013785">
    <property type="entry name" value="Aldolase_TIM"/>
</dbReference>
<keyword evidence="5" id="KW-0408">Iron</keyword>
<dbReference type="PANTHER" id="PTHR11228:SF7">
    <property type="entry name" value="PQQA PEPTIDE CYCLASE"/>
    <property type="match status" value="1"/>
</dbReference>
<dbReference type="CDD" id="cd01335">
    <property type="entry name" value="Radical_SAM"/>
    <property type="match status" value="1"/>
</dbReference>
<dbReference type="SFLD" id="SFLDG01386">
    <property type="entry name" value="main_SPASM_domain-containing"/>
    <property type="match status" value="1"/>
</dbReference>
<comment type="cofactor">
    <cofactor evidence="1">
        <name>[4Fe-4S] cluster</name>
        <dbReference type="ChEBI" id="CHEBI:49883"/>
    </cofactor>
</comment>
<dbReference type="SFLD" id="SFLDG01067">
    <property type="entry name" value="SPASM/twitch_domain_containing"/>
    <property type="match status" value="1"/>
</dbReference>
<dbReference type="InterPro" id="IPR007197">
    <property type="entry name" value="rSAM"/>
</dbReference>
<dbReference type="InterPro" id="IPR023885">
    <property type="entry name" value="4Fe4S-binding_SPASM_dom"/>
</dbReference>
<feature type="domain" description="Radical SAM core" evidence="7">
    <location>
        <begin position="35"/>
        <end position="257"/>
    </location>
</feature>
<evidence type="ECO:0000256" key="3">
    <source>
        <dbReference type="ARBA" id="ARBA00022691"/>
    </source>
</evidence>
<comment type="caution">
    <text evidence="8">The sequence shown here is derived from an EMBL/GenBank/DDBJ whole genome shotgun (WGS) entry which is preliminary data.</text>
</comment>
<dbReference type="GO" id="GO:0046872">
    <property type="term" value="F:metal ion binding"/>
    <property type="evidence" value="ECO:0007669"/>
    <property type="project" value="UniProtKB-KW"/>
</dbReference>
<evidence type="ECO:0000313" key="8">
    <source>
        <dbReference type="EMBL" id="HIH69027.1"/>
    </source>
</evidence>
<dbReference type="InterPro" id="IPR006638">
    <property type="entry name" value="Elp3/MiaA/NifB-like_rSAM"/>
</dbReference>
<dbReference type="Pfam" id="PF13186">
    <property type="entry name" value="SPASM"/>
    <property type="match status" value="1"/>
</dbReference>
<reference evidence="8" key="1">
    <citation type="journal article" date="2020" name="bioRxiv">
        <title>A rank-normalized archaeal taxonomy based on genome phylogeny resolves widespread incomplete and uneven classifications.</title>
        <authorList>
            <person name="Rinke C."/>
            <person name="Chuvochina M."/>
            <person name="Mussig A.J."/>
            <person name="Chaumeil P.-A."/>
            <person name="Waite D.W."/>
            <person name="Whitman W.B."/>
            <person name="Parks D.H."/>
            <person name="Hugenholtz P."/>
        </authorList>
    </citation>
    <scope>NUCLEOTIDE SEQUENCE</scope>
    <source>
        <strain evidence="8">UBA12518</strain>
    </source>
</reference>
<dbReference type="RefSeq" id="WP_042684268.1">
    <property type="nucleotide sequence ID" value="NZ_DUIH01000002.1"/>
</dbReference>
<keyword evidence="4" id="KW-0479">Metal-binding</keyword>
<gene>
    <name evidence="8" type="ORF">HA299_00140</name>
</gene>
<dbReference type="InterPro" id="IPR058240">
    <property type="entry name" value="rSAM_sf"/>
</dbReference>
<dbReference type="PANTHER" id="PTHR11228">
    <property type="entry name" value="RADICAL SAM DOMAIN PROTEIN"/>
    <property type="match status" value="1"/>
</dbReference>
<dbReference type="SMART" id="SM00729">
    <property type="entry name" value="Elp3"/>
    <property type="match status" value="1"/>
</dbReference>
<evidence type="ECO:0000256" key="1">
    <source>
        <dbReference type="ARBA" id="ARBA00001966"/>
    </source>
</evidence>
<keyword evidence="6" id="KW-0411">Iron-sulfur</keyword>
<dbReference type="AlphaFoldDB" id="A0A832RVS4"/>
<evidence type="ECO:0000313" key="9">
    <source>
        <dbReference type="Proteomes" id="UP000600363"/>
    </source>
</evidence>
<dbReference type="CDD" id="cd21123">
    <property type="entry name" value="SPASM_MftC-like"/>
    <property type="match status" value="1"/>
</dbReference>
<keyword evidence="2" id="KW-0004">4Fe-4S</keyword>
<dbReference type="GO" id="GO:0006783">
    <property type="term" value="P:heme biosynthetic process"/>
    <property type="evidence" value="ECO:0007669"/>
    <property type="project" value="TreeGrafter"/>
</dbReference>
<evidence type="ECO:0000259" key="7">
    <source>
        <dbReference type="PROSITE" id="PS51918"/>
    </source>
</evidence>
<dbReference type="SFLD" id="SFLDS00029">
    <property type="entry name" value="Radical_SAM"/>
    <property type="match status" value="1"/>
</dbReference>
<sequence>MIVFSKLLADRATVWEALRAKAGRQRRSDLLRFSSVSSPVVMWNITRACNLGCRHCYIDATTPHPEEWTLEEGLAFIDELSAMHVPIVILTGGEPLMSPHLLEYARHAKKRGLRMVISSNGTLITPEVAQELRKVGIQYVGVSIDSAHPEKHDAFRGVDGAFERALSGIRAARDAGIPTGLRVTLTKHNYRELPELIELCLAEGIPRFCVYHLVPTGRGRYIADWDLTKQQRRWVLDVLYERAKALKDEPIEILTTDSPMDGVYILERLRREDPERFELARRLLVAAGGCSIGLKVANVDFLGNVSPCHFAPHVRLGNARETPFSELWQKNPCEQLCMLREKERHLTGRCGRCDYVGVCGGCRQKAYFYTGDFYGEDPTCIYDPDAGQLEPPLDVEVL</sequence>
<dbReference type="SUPFAM" id="SSF102114">
    <property type="entry name" value="Radical SAM enzymes"/>
    <property type="match status" value="1"/>
</dbReference>
<organism evidence="8 9">
    <name type="scientific">Methermicoccus shengliensis</name>
    <dbReference type="NCBI Taxonomy" id="660064"/>
    <lineage>
        <taxon>Archaea</taxon>
        <taxon>Methanobacteriati</taxon>
        <taxon>Methanobacteriota</taxon>
        <taxon>Stenosarchaea group</taxon>
        <taxon>Methanomicrobia</taxon>
        <taxon>Methanosarcinales</taxon>
        <taxon>Methermicoccaceae</taxon>
        <taxon>Methermicoccus</taxon>
    </lineage>
</organism>
<dbReference type="InterPro" id="IPR017200">
    <property type="entry name" value="PqqE-like"/>
</dbReference>
<protein>
    <submittedName>
        <fullName evidence="8">Radical SAM protein</fullName>
    </submittedName>
</protein>
<dbReference type="PROSITE" id="PS51918">
    <property type="entry name" value="RADICAL_SAM"/>
    <property type="match status" value="1"/>
</dbReference>
<evidence type="ECO:0000256" key="2">
    <source>
        <dbReference type="ARBA" id="ARBA00022485"/>
    </source>
</evidence>
<evidence type="ECO:0000256" key="6">
    <source>
        <dbReference type="ARBA" id="ARBA00023014"/>
    </source>
</evidence>
<dbReference type="GO" id="GO:0003824">
    <property type="term" value="F:catalytic activity"/>
    <property type="evidence" value="ECO:0007669"/>
    <property type="project" value="InterPro"/>
</dbReference>
<dbReference type="Proteomes" id="UP000600363">
    <property type="component" value="Unassembled WGS sequence"/>
</dbReference>
<dbReference type="Pfam" id="PF04055">
    <property type="entry name" value="Radical_SAM"/>
    <property type="match status" value="1"/>
</dbReference>
<evidence type="ECO:0000256" key="4">
    <source>
        <dbReference type="ARBA" id="ARBA00022723"/>
    </source>
</evidence>
<dbReference type="PIRSF" id="PIRSF037420">
    <property type="entry name" value="PQQ_syn_pqqE"/>
    <property type="match status" value="1"/>
</dbReference>
<dbReference type="GO" id="GO:0051539">
    <property type="term" value="F:4 iron, 4 sulfur cluster binding"/>
    <property type="evidence" value="ECO:0007669"/>
    <property type="project" value="UniProtKB-KW"/>
</dbReference>
<name>A0A832RVS4_9EURY</name>
<proteinExistence type="predicted"/>
<dbReference type="InterPro" id="IPR050377">
    <property type="entry name" value="Radical_SAM_PqqE_MftC-like"/>
</dbReference>
<dbReference type="EMBL" id="DUIH01000002">
    <property type="protein sequence ID" value="HIH69027.1"/>
    <property type="molecule type" value="Genomic_DNA"/>
</dbReference>
<evidence type="ECO:0000256" key="5">
    <source>
        <dbReference type="ARBA" id="ARBA00023004"/>
    </source>
</evidence>
<dbReference type="NCBIfam" id="TIGR04085">
    <property type="entry name" value="rSAM_more_4Fe4S"/>
    <property type="match status" value="1"/>
</dbReference>